<dbReference type="PROSITE" id="PS50109">
    <property type="entry name" value="HIS_KIN"/>
    <property type="match status" value="1"/>
</dbReference>
<dbReference type="PANTHER" id="PTHR45453">
    <property type="entry name" value="PHOSPHATE REGULON SENSOR PROTEIN PHOR"/>
    <property type="match status" value="1"/>
</dbReference>
<dbReference type="SMART" id="SM00388">
    <property type="entry name" value="HisKA"/>
    <property type="match status" value="1"/>
</dbReference>
<keyword evidence="5" id="KW-0808">Transferase</keyword>
<dbReference type="Gene3D" id="1.10.287.130">
    <property type="match status" value="1"/>
</dbReference>
<keyword evidence="6" id="KW-0547">Nucleotide-binding</keyword>
<dbReference type="GO" id="GO:0005524">
    <property type="term" value="F:ATP binding"/>
    <property type="evidence" value="ECO:0007669"/>
    <property type="project" value="UniProtKB-KW"/>
</dbReference>
<gene>
    <name evidence="11" type="ORF">E4665_06455</name>
</gene>
<dbReference type="InterPro" id="IPR050351">
    <property type="entry name" value="BphY/WalK/GraS-like"/>
</dbReference>
<evidence type="ECO:0000256" key="9">
    <source>
        <dbReference type="ARBA" id="ARBA00023012"/>
    </source>
</evidence>
<evidence type="ECO:0000256" key="3">
    <source>
        <dbReference type="ARBA" id="ARBA00012438"/>
    </source>
</evidence>
<dbReference type="InterPro" id="IPR003661">
    <property type="entry name" value="HisK_dim/P_dom"/>
</dbReference>
<name>A0A4Z0GS63_9BACL</name>
<dbReference type="InterPro" id="IPR005467">
    <property type="entry name" value="His_kinase_dom"/>
</dbReference>
<evidence type="ECO:0000256" key="8">
    <source>
        <dbReference type="ARBA" id="ARBA00022840"/>
    </source>
</evidence>
<evidence type="ECO:0000256" key="4">
    <source>
        <dbReference type="ARBA" id="ARBA00022553"/>
    </source>
</evidence>
<dbReference type="GO" id="GO:0000155">
    <property type="term" value="F:phosphorelay sensor kinase activity"/>
    <property type="evidence" value="ECO:0007669"/>
    <property type="project" value="InterPro"/>
</dbReference>
<dbReference type="PRINTS" id="PR00344">
    <property type="entry name" value="BCTRLSENSOR"/>
</dbReference>
<dbReference type="PANTHER" id="PTHR45453:SF1">
    <property type="entry name" value="PHOSPHATE REGULON SENSOR PROTEIN PHOR"/>
    <property type="match status" value="1"/>
</dbReference>
<keyword evidence="7 11" id="KW-0418">Kinase</keyword>
<comment type="caution">
    <text evidence="11">The sequence shown here is derived from an EMBL/GenBank/DDBJ whole genome shotgun (WGS) entry which is preliminary data.</text>
</comment>
<keyword evidence="4" id="KW-0597">Phosphoprotein</keyword>
<evidence type="ECO:0000256" key="5">
    <source>
        <dbReference type="ARBA" id="ARBA00022679"/>
    </source>
</evidence>
<proteinExistence type="predicted"/>
<dbReference type="InterPro" id="IPR036097">
    <property type="entry name" value="HisK_dim/P_sf"/>
</dbReference>
<dbReference type="GO" id="GO:0005886">
    <property type="term" value="C:plasma membrane"/>
    <property type="evidence" value="ECO:0007669"/>
    <property type="project" value="TreeGrafter"/>
</dbReference>
<evidence type="ECO:0000313" key="11">
    <source>
        <dbReference type="EMBL" id="TGA99045.1"/>
    </source>
</evidence>
<dbReference type="InterPro" id="IPR003594">
    <property type="entry name" value="HATPase_dom"/>
</dbReference>
<evidence type="ECO:0000256" key="1">
    <source>
        <dbReference type="ARBA" id="ARBA00000085"/>
    </source>
</evidence>
<organism evidence="11 12">
    <name type="scientific">Sporolactobacillus shoreae</name>
    <dbReference type="NCBI Taxonomy" id="1465501"/>
    <lineage>
        <taxon>Bacteria</taxon>
        <taxon>Bacillati</taxon>
        <taxon>Bacillota</taxon>
        <taxon>Bacilli</taxon>
        <taxon>Bacillales</taxon>
        <taxon>Sporolactobacillaceae</taxon>
        <taxon>Sporolactobacillus</taxon>
    </lineage>
</organism>
<evidence type="ECO:0000256" key="7">
    <source>
        <dbReference type="ARBA" id="ARBA00022777"/>
    </source>
</evidence>
<dbReference type="Pfam" id="PF02518">
    <property type="entry name" value="HATPase_c"/>
    <property type="match status" value="1"/>
</dbReference>
<evidence type="ECO:0000313" key="12">
    <source>
        <dbReference type="Proteomes" id="UP000298347"/>
    </source>
</evidence>
<comment type="subcellular location">
    <subcellularLocation>
        <location evidence="2">Membrane</location>
    </subcellularLocation>
</comment>
<dbReference type="SUPFAM" id="SSF55874">
    <property type="entry name" value="ATPase domain of HSP90 chaperone/DNA topoisomerase II/histidine kinase"/>
    <property type="match status" value="1"/>
</dbReference>
<dbReference type="GO" id="GO:0004721">
    <property type="term" value="F:phosphoprotein phosphatase activity"/>
    <property type="evidence" value="ECO:0007669"/>
    <property type="project" value="TreeGrafter"/>
</dbReference>
<dbReference type="EC" id="2.7.13.3" evidence="3"/>
<evidence type="ECO:0000256" key="6">
    <source>
        <dbReference type="ARBA" id="ARBA00022741"/>
    </source>
</evidence>
<dbReference type="InterPro" id="IPR004358">
    <property type="entry name" value="Sig_transdc_His_kin-like_C"/>
</dbReference>
<keyword evidence="9" id="KW-0902">Two-component regulatory system</keyword>
<dbReference type="CDD" id="cd00075">
    <property type="entry name" value="HATPase"/>
    <property type="match status" value="1"/>
</dbReference>
<sequence length="304" mass="34743">MIITILCFVIAALAFYLYRTKVQLMEASTIVDEIANGNMNRRLIVSKTSPVASLCYKINEIVIQTKNELFKHQQAERSYRQLATSLSHDIRTPLASLTGYLEAIQLGYVTGKEKEQYIEIALNKALDLKYYVDTLFEWLKLESGERIYHYENIDIHEYAREIVSEWIPQFEKNDICYDISVPENELFVSIDKTALKRILDNLLQNVLTHGHATFIKVSEEENDNKMAFEIQDNGVGISETDLPHIFERLYKCNTARGTKGSGLGLSIVAELVKGLHGEITVKSIKEKGTLFFLLFPLLVPEKQD</sequence>
<dbReference type="Gene3D" id="3.30.565.10">
    <property type="entry name" value="Histidine kinase-like ATPase, C-terminal domain"/>
    <property type="match status" value="1"/>
</dbReference>
<dbReference type="GO" id="GO:0016036">
    <property type="term" value="P:cellular response to phosphate starvation"/>
    <property type="evidence" value="ECO:0007669"/>
    <property type="project" value="TreeGrafter"/>
</dbReference>
<dbReference type="AlphaFoldDB" id="A0A4Z0GS63"/>
<keyword evidence="8" id="KW-0067">ATP-binding</keyword>
<feature type="domain" description="Histidine kinase" evidence="10">
    <location>
        <begin position="85"/>
        <end position="299"/>
    </location>
</feature>
<dbReference type="InterPro" id="IPR036890">
    <property type="entry name" value="HATPase_C_sf"/>
</dbReference>
<keyword evidence="12" id="KW-1185">Reference proteome</keyword>
<evidence type="ECO:0000259" key="10">
    <source>
        <dbReference type="PROSITE" id="PS50109"/>
    </source>
</evidence>
<comment type="catalytic activity">
    <reaction evidence="1">
        <text>ATP + protein L-histidine = ADP + protein N-phospho-L-histidine.</text>
        <dbReference type="EC" id="2.7.13.3"/>
    </reaction>
</comment>
<reference evidence="11 12" key="1">
    <citation type="journal article" date="2015" name="Int. J. Syst. Evol. Microbiol.">
        <title>Sporolactobacillus shoreae sp. nov. and Sporolactobacillus spathodeae sp. nov., two spore-forming lactic acid bacteria isolated from tree barks in Thailand.</title>
        <authorList>
            <person name="Thamacharoensuk T."/>
            <person name="Kitahara M."/>
            <person name="Ohkuma M."/>
            <person name="Thongchul N."/>
            <person name="Tanasupawat S."/>
        </authorList>
    </citation>
    <scope>NUCLEOTIDE SEQUENCE [LARGE SCALE GENOMIC DNA]</scope>
    <source>
        <strain evidence="11 12">BK92</strain>
    </source>
</reference>
<evidence type="ECO:0000256" key="2">
    <source>
        <dbReference type="ARBA" id="ARBA00004370"/>
    </source>
</evidence>
<dbReference type="SUPFAM" id="SSF47384">
    <property type="entry name" value="Homodimeric domain of signal transducing histidine kinase"/>
    <property type="match status" value="1"/>
</dbReference>
<dbReference type="OrthoDB" id="9792991at2"/>
<dbReference type="Pfam" id="PF00512">
    <property type="entry name" value="HisKA"/>
    <property type="match status" value="1"/>
</dbReference>
<dbReference type="Proteomes" id="UP000298347">
    <property type="component" value="Unassembled WGS sequence"/>
</dbReference>
<accession>A0A4Z0GS63</accession>
<protein>
    <recommendedName>
        <fullName evidence="3">histidine kinase</fullName>
        <ecNumber evidence="3">2.7.13.3</ecNumber>
    </recommendedName>
</protein>
<dbReference type="CDD" id="cd00082">
    <property type="entry name" value="HisKA"/>
    <property type="match status" value="1"/>
</dbReference>
<dbReference type="SMART" id="SM00387">
    <property type="entry name" value="HATPase_c"/>
    <property type="match status" value="1"/>
</dbReference>
<dbReference type="EMBL" id="SRJD01000005">
    <property type="protein sequence ID" value="TGA99045.1"/>
    <property type="molecule type" value="Genomic_DNA"/>
</dbReference>